<comment type="caution">
    <text evidence="3">The sequence shown here is derived from an EMBL/GenBank/DDBJ whole genome shotgun (WGS) entry which is preliminary data.</text>
</comment>
<proteinExistence type="predicted"/>
<dbReference type="PROSITE" id="PS51257">
    <property type="entry name" value="PROKAR_LIPOPROTEIN"/>
    <property type="match status" value="1"/>
</dbReference>
<gene>
    <name evidence="3" type="ORF">DWY69_09875</name>
    <name evidence="2" type="ORF">DXC51_20420</name>
</gene>
<dbReference type="AlphaFoldDB" id="A0A3E3IYM8"/>
<evidence type="ECO:0000313" key="3">
    <source>
        <dbReference type="EMBL" id="RGE72199.1"/>
    </source>
</evidence>
<dbReference type="SUPFAM" id="SSF53850">
    <property type="entry name" value="Periplasmic binding protein-like II"/>
    <property type="match status" value="1"/>
</dbReference>
<sequence length="435" mass="48261">MRKMIGVTLLVTLTMLFGGCSSGGEAAPQNVADNTGDSGVVETTAAPGDAVVPEGKKGTLEIWTMFTGADGAAFPDIVDKYNATNPDYTVLHRPMTAEDLYLKLQMAEASGEGIPDMAMNHIERVPLYQEEGRILDLTPYLEASDIKKDNYNSKAWEMTDLNGGHYGVPLDVHSYVLWVNMDLYEKYGLKDLDDGVLTWDELAATAEVVKQDNIIPIGLSWFRPIFLGSYAQLGGTLSEDGTNPSFNNELAVQTLEQYCSLVQDGNTQKDGDDSWKAFLGGNVLYEPEGVWMYNAVRDSGLNIKAYDFPVFTPEEKGNWTSSHQFTIPVQPKQDEERVKACLDFIKFVEENAADWSIAGLVPAAKKALESEEFTKMPQYFLASESEELKIYNYKYYGYAVDALDKVLGDIMFGKISIEDGLKQAEMETKDKISME</sequence>
<dbReference type="OrthoDB" id="9768630at2"/>
<keyword evidence="4" id="KW-1185">Reference proteome</keyword>
<name>A0A3E3IYM8_9FIRM</name>
<reference evidence="3 5" key="1">
    <citation type="submission" date="2018-08" db="EMBL/GenBank/DDBJ databases">
        <title>A genome reference for cultivated species of the human gut microbiota.</title>
        <authorList>
            <person name="Zou Y."/>
            <person name="Xue W."/>
            <person name="Luo G."/>
        </authorList>
    </citation>
    <scope>NUCLEOTIDE SEQUENCE [LARGE SCALE GENOMIC DNA]</scope>
    <source>
        <strain evidence="3 5">AF26-4BH</strain>
        <strain evidence="2">TF05-5AC</strain>
    </source>
</reference>
<dbReference type="Pfam" id="PF13416">
    <property type="entry name" value="SBP_bac_8"/>
    <property type="match status" value="1"/>
</dbReference>
<evidence type="ECO:0000256" key="1">
    <source>
        <dbReference type="SAM" id="SignalP"/>
    </source>
</evidence>
<accession>A0A3E3IYM8</accession>
<dbReference type="PANTHER" id="PTHR43649">
    <property type="entry name" value="ARABINOSE-BINDING PROTEIN-RELATED"/>
    <property type="match status" value="1"/>
</dbReference>
<dbReference type="InterPro" id="IPR050490">
    <property type="entry name" value="Bact_solute-bd_prot1"/>
</dbReference>
<feature type="signal peptide" evidence="1">
    <location>
        <begin position="1"/>
        <end position="26"/>
    </location>
</feature>
<dbReference type="InterPro" id="IPR006059">
    <property type="entry name" value="SBP"/>
</dbReference>
<feature type="chain" id="PRO_5036080149" evidence="1">
    <location>
        <begin position="27"/>
        <end position="435"/>
    </location>
</feature>
<dbReference type="EMBL" id="QVLV01000017">
    <property type="protein sequence ID" value="RGE57197.1"/>
    <property type="molecule type" value="Genomic_DNA"/>
</dbReference>
<evidence type="ECO:0000313" key="4">
    <source>
        <dbReference type="Proteomes" id="UP000260812"/>
    </source>
</evidence>
<dbReference type="Gene3D" id="3.40.190.10">
    <property type="entry name" value="Periplasmic binding protein-like II"/>
    <property type="match status" value="1"/>
</dbReference>
<dbReference type="Proteomes" id="UP000260812">
    <property type="component" value="Unassembled WGS sequence"/>
</dbReference>
<evidence type="ECO:0000313" key="5">
    <source>
        <dbReference type="Proteomes" id="UP000261166"/>
    </source>
</evidence>
<dbReference type="GeneID" id="97989167"/>
<dbReference type="EMBL" id="QVLU01000007">
    <property type="protein sequence ID" value="RGE72199.1"/>
    <property type="molecule type" value="Genomic_DNA"/>
</dbReference>
<dbReference type="Proteomes" id="UP000261166">
    <property type="component" value="Unassembled WGS sequence"/>
</dbReference>
<keyword evidence="1" id="KW-0732">Signal</keyword>
<organism evidence="3 5">
    <name type="scientific">Eisenbergiella massiliensis</name>
    <dbReference type="NCBI Taxonomy" id="1720294"/>
    <lineage>
        <taxon>Bacteria</taxon>
        <taxon>Bacillati</taxon>
        <taxon>Bacillota</taxon>
        <taxon>Clostridia</taxon>
        <taxon>Lachnospirales</taxon>
        <taxon>Lachnospiraceae</taxon>
        <taxon>Eisenbergiella</taxon>
    </lineage>
</organism>
<protein>
    <submittedName>
        <fullName evidence="3">Extracellular solute-binding protein</fullName>
    </submittedName>
</protein>
<evidence type="ECO:0000313" key="2">
    <source>
        <dbReference type="EMBL" id="RGE57197.1"/>
    </source>
</evidence>
<dbReference type="RefSeq" id="WP_021638998.1">
    <property type="nucleotide sequence ID" value="NZ_JBKVAZ010000001.1"/>
</dbReference>